<organism evidence="1">
    <name type="scientific">uncultured organism</name>
    <dbReference type="NCBI Taxonomy" id="155900"/>
    <lineage>
        <taxon>unclassified sequences</taxon>
        <taxon>environmental samples</taxon>
    </lineage>
</organism>
<sequence>MPVLTLRLAISRSEWLSYYRGDARDVVARAEDGRRVRFPASVLHRHATHDGIHGRFELAYGDDGRFVALRRLTPG</sequence>
<dbReference type="EMBL" id="MN079162">
    <property type="protein sequence ID" value="QEA06691.1"/>
    <property type="molecule type" value="Genomic_DNA"/>
</dbReference>
<gene>
    <name evidence="1" type="ORF">KBTEX_03031</name>
</gene>
<name>A0A5B8RDM2_9ZZZZ</name>
<evidence type="ECO:0008006" key="2">
    <source>
        <dbReference type="Google" id="ProtNLM"/>
    </source>
</evidence>
<dbReference type="Pfam" id="PF11197">
    <property type="entry name" value="DUF2835"/>
    <property type="match status" value="1"/>
</dbReference>
<proteinExistence type="predicted"/>
<protein>
    <recommendedName>
        <fullName evidence="2">DUF2835 domain-containing protein</fullName>
    </recommendedName>
</protein>
<evidence type="ECO:0000313" key="1">
    <source>
        <dbReference type="EMBL" id="QEA06691.1"/>
    </source>
</evidence>
<accession>A0A5B8RDM2</accession>
<dbReference type="AlphaFoldDB" id="A0A5B8RDM2"/>
<dbReference type="InterPro" id="IPR021363">
    <property type="entry name" value="DUF2835"/>
</dbReference>
<reference evidence="1" key="1">
    <citation type="submission" date="2019-06" db="EMBL/GenBank/DDBJ databases">
        <authorList>
            <person name="Murdoch R.W."/>
            <person name="Fathepure B."/>
        </authorList>
    </citation>
    <scope>NUCLEOTIDE SEQUENCE</scope>
</reference>